<evidence type="ECO:0000256" key="6">
    <source>
        <dbReference type="ARBA" id="ARBA00029466"/>
    </source>
</evidence>
<evidence type="ECO:0000256" key="5">
    <source>
        <dbReference type="ARBA" id="ARBA00023204"/>
    </source>
</evidence>
<dbReference type="Pfam" id="PF03852">
    <property type="entry name" value="Vsr"/>
    <property type="match status" value="1"/>
</dbReference>
<keyword evidence="4" id="KW-0378">Hydrolase</keyword>
<reference evidence="7" key="1">
    <citation type="submission" date="2024-06" db="EMBL/GenBank/DDBJ databases">
        <title>Brevibacterium koreense sp. nov., isolated from jogae-jeotgal, a Korean fermented seafood.</title>
        <authorList>
            <person name="Whon T.W."/>
            <person name="Nam S."/>
            <person name="Kim Y."/>
        </authorList>
    </citation>
    <scope>NUCLEOTIDE SEQUENCE</scope>
    <source>
        <strain evidence="7">CBA3109</strain>
    </source>
</reference>
<keyword evidence="5" id="KW-0234">DNA repair</keyword>
<dbReference type="KEGG" id="bkr:AAFP32_00920"/>
<accession>A0AAU7UQF0</accession>
<gene>
    <name evidence="7" type="ORF">AAFP32_00920</name>
</gene>
<keyword evidence="2 7" id="KW-0255">Endonuclease</keyword>
<name>A0AAU7UQF0_9MICO</name>
<comment type="similarity">
    <text evidence="6">Belongs to the Vsr family.</text>
</comment>
<dbReference type="EMBL" id="CP158281">
    <property type="protein sequence ID" value="XBV90826.1"/>
    <property type="molecule type" value="Genomic_DNA"/>
</dbReference>
<evidence type="ECO:0000313" key="7">
    <source>
        <dbReference type="EMBL" id="XBV90826.1"/>
    </source>
</evidence>
<dbReference type="GO" id="GO:0004519">
    <property type="term" value="F:endonuclease activity"/>
    <property type="evidence" value="ECO:0007669"/>
    <property type="project" value="UniProtKB-KW"/>
</dbReference>
<dbReference type="InterPro" id="IPR004603">
    <property type="entry name" value="DNA_mismatch_endonuc_vsr"/>
</dbReference>
<organism evidence="7">
    <name type="scientific">Brevibacterium koreense</name>
    <dbReference type="NCBI Taxonomy" id="3140787"/>
    <lineage>
        <taxon>Bacteria</taxon>
        <taxon>Bacillati</taxon>
        <taxon>Actinomycetota</taxon>
        <taxon>Actinomycetes</taxon>
        <taxon>Micrococcales</taxon>
        <taxon>Brevibacteriaceae</taxon>
        <taxon>Brevibacterium</taxon>
    </lineage>
</organism>
<evidence type="ECO:0000256" key="2">
    <source>
        <dbReference type="ARBA" id="ARBA00022759"/>
    </source>
</evidence>
<dbReference type="GO" id="GO:0006298">
    <property type="term" value="P:mismatch repair"/>
    <property type="evidence" value="ECO:0007669"/>
    <property type="project" value="InterPro"/>
</dbReference>
<dbReference type="SUPFAM" id="SSF52980">
    <property type="entry name" value="Restriction endonuclease-like"/>
    <property type="match status" value="1"/>
</dbReference>
<evidence type="ECO:0000256" key="3">
    <source>
        <dbReference type="ARBA" id="ARBA00022763"/>
    </source>
</evidence>
<evidence type="ECO:0000256" key="1">
    <source>
        <dbReference type="ARBA" id="ARBA00022722"/>
    </source>
</evidence>
<keyword evidence="1" id="KW-0540">Nuclease</keyword>
<keyword evidence="3" id="KW-0227">DNA damage</keyword>
<dbReference type="InterPro" id="IPR011335">
    <property type="entry name" value="Restrct_endonuc-II-like"/>
</dbReference>
<dbReference type="NCBIfam" id="TIGR00632">
    <property type="entry name" value="vsr"/>
    <property type="match status" value="1"/>
</dbReference>
<dbReference type="CDD" id="cd00221">
    <property type="entry name" value="Vsr"/>
    <property type="match status" value="1"/>
</dbReference>
<dbReference type="Gene3D" id="3.40.960.10">
    <property type="entry name" value="VSR Endonuclease"/>
    <property type="match status" value="1"/>
</dbReference>
<dbReference type="GO" id="GO:0016787">
    <property type="term" value="F:hydrolase activity"/>
    <property type="evidence" value="ECO:0007669"/>
    <property type="project" value="UniProtKB-KW"/>
</dbReference>
<dbReference type="RefSeq" id="WP_350271517.1">
    <property type="nucleotide sequence ID" value="NZ_CP158281.1"/>
</dbReference>
<evidence type="ECO:0000256" key="4">
    <source>
        <dbReference type="ARBA" id="ARBA00022801"/>
    </source>
</evidence>
<proteinExistence type="inferred from homology"/>
<dbReference type="REBASE" id="838891">
    <property type="entry name" value="V.Bsp109ORF885P"/>
</dbReference>
<sequence>MQANKRRDTKPELAVRSILHARGLRFRVDSAPFKGVRTRADIVFSKAKIAVFVDGCFWHGCPEHFISPKTNVNYWSAKITKNRDRDERVDRIMLEAGWAVIHIWEHEDPESAADLVERSWRSRTGRN</sequence>
<dbReference type="AlphaFoldDB" id="A0AAU7UQF0"/>
<protein>
    <submittedName>
        <fullName evidence="7">Very short patch repair endonuclease</fullName>
    </submittedName>
</protein>